<dbReference type="AlphaFoldDB" id="A0A1I2XAU3"/>
<reference evidence="2" key="1">
    <citation type="submission" date="2016-10" db="EMBL/GenBank/DDBJ databases">
        <authorList>
            <person name="Varghese N."/>
            <person name="Submissions S."/>
        </authorList>
    </citation>
    <scope>NUCLEOTIDE SEQUENCE [LARGE SCALE GENOMIC DNA]</scope>
    <source>
        <strain evidence="2">DSM 19315</strain>
    </source>
</reference>
<dbReference type="OrthoDB" id="1447237at2"/>
<dbReference type="EMBL" id="FOPC01000017">
    <property type="protein sequence ID" value="SFH09806.1"/>
    <property type="molecule type" value="Genomic_DNA"/>
</dbReference>
<dbReference type="Proteomes" id="UP000199642">
    <property type="component" value="Unassembled WGS sequence"/>
</dbReference>
<name>A0A1I2XAU3_9BACT</name>
<dbReference type="RefSeq" id="WP_092794061.1">
    <property type="nucleotide sequence ID" value="NZ_FOPC01000017.1"/>
</dbReference>
<sequence length="114" mass="13207">MRVIIAILILITPTISYSQDYEEHDVEEFYKKIELESGTLDEDGDEIDFIFVETELDQGQYEIEITDGPGDLYEIKGTDYFIKFKFYYGYAGYGEEGILDVGTSAWSSTFYKKE</sequence>
<organism evidence="1 2">
    <name type="scientific">Algoriphagus hitonicola</name>
    <dbReference type="NCBI Taxonomy" id="435880"/>
    <lineage>
        <taxon>Bacteria</taxon>
        <taxon>Pseudomonadati</taxon>
        <taxon>Bacteroidota</taxon>
        <taxon>Cytophagia</taxon>
        <taxon>Cytophagales</taxon>
        <taxon>Cyclobacteriaceae</taxon>
        <taxon>Algoriphagus</taxon>
    </lineage>
</organism>
<evidence type="ECO:0000313" key="1">
    <source>
        <dbReference type="EMBL" id="SFH09806.1"/>
    </source>
</evidence>
<keyword evidence="2" id="KW-1185">Reference proteome</keyword>
<evidence type="ECO:0000313" key="2">
    <source>
        <dbReference type="Proteomes" id="UP000199642"/>
    </source>
</evidence>
<accession>A0A1I2XAU3</accession>
<dbReference type="STRING" id="435880.SAMN04487988_11712"/>
<gene>
    <name evidence="1" type="ORF">SAMN04487988_11712</name>
</gene>
<protein>
    <submittedName>
        <fullName evidence="1">Uncharacterized protein</fullName>
    </submittedName>
</protein>
<proteinExistence type="predicted"/>